<dbReference type="PROSITE" id="PS50061">
    <property type="entry name" value="ETS_DOMAIN_3"/>
    <property type="match status" value="1"/>
</dbReference>
<feature type="region of interest" description="Disordered" evidence="4">
    <location>
        <begin position="141"/>
        <end position="160"/>
    </location>
</feature>
<keyword evidence="2 3" id="KW-0238">DNA-binding</keyword>
<keyword evidence="7" id="KW-1185">Reference proteome</keyword>
<dbReference type="SUPFAM" id="SSF46785">
    <property type="entry name" value="Winged helix' DNA-binding domain"/>
    <property type="match status" value="1"/>
</dbReference>
<dbReference type="InterPro" id="IPR036390">
    <property type="entry name" value="WH_DNA-bd_sf"/>
</dbReference>
<dbReference type="AlphaFoldDB" id="A0A8S1EIP2"/>
<accession>A0A8S1EIP2</accession>
<comment type="subcellular location">
    <subcellularLocation>
        <location evidence="3">Nucleus</location>
    </subcellularLocation>
</comment>
<evidence type="ECO:0000313" key="6">
    <source>
        <dbReference type="EMBL" id="CAB3400077.1"/>
    </source>
</evidence>
<evidence type="ECO:0000313" key="7">
    <source>
        <dbReference type="Proteomes" id="UP000494206"/>
    </source>
</evidence>
<gene>
    <name evidence="6" type="ORF">CBOVIS_LOCUS3090</name>
</gene>
<dbReference type="EMBL" id="CADEPM010000002">
    <property type="protein sequence ID" value="CAB3400077.1"/>
    <property type="molecule type" value="Genomic_DNA"/>
</dbReference>
<evidence type="ECO:0000256" key="2">
    <source>
        <dbReference type="ARBA" id="ARBA00023125"/>
    </source>
</evidence>
<keyword evidence="3" id="KW-0539">Nucleus</keyword>
<sequence length="160" mass="18460">MEEQAGITPTEMSDNELINLKAPARLIGFLVTVAMTPSAHRAIRWTGKGLEFVLINREIVAKMWGKRKHNTKDMDYLKLSRAIREKYDKKDKDGNLIKKGQLKKGSRIYCYEFTEEAYSELQKHTGMTIKAIRDYAYRNREQSYPDNQTPSPCSSSSYSK</sequence>
<dbReference type="Proteomes" id="UP000494206">
    <property type="component" value="Unassembled WGS sequence"/>
</dbReference>
<name>A0A8S1EIP2_9PELO</name>
<dbReference type="InterPro" id="IPR000418">
    <property type="entry name" value="Ets_dom"/>
</dbReference>
<feature type="domain" description="ETS" evidence="5">
    <location>
        <begin position="24"/>
        <end position="89"/>
    </location>
</feature>
<protein>
    <recommendedName>
        <fullName evidence="5">ETS domain-containing protein</fullName>
    </recommendedName>
</protein>
<dbReference type="GO" id="GO:0005634">
    <property type="term" value="C:nucleus"/>
    <property type="evidence" value="ECO:0007669"/>
    <property type="project" value="UniProtKB-SubCell"/>
</dbReference>
<dbReference type="SMART" id="SM00413">
    <property type="entry name" value="ETS"/>
    <property type="match status" value="1"/>
</dbReference>
<comment type="caution">
    <text evidence="6">The sequence shown here is derived from an EMBL/GenBank/DDBJ whole genome shotgun (WGS) entry which is preliminary data.</text>
</comment>
<dbReference type="GO" id="GO:0043565">
    <property type="term" value="F:sequence-specific DNA binding"/>
    <property type="evidence" value="ECO:0007669"/>
    <property type="project" value="InterPro"/>
</dbReference>
<evidence type="ECO:0000256" key="1">
    <source>
        <dbReference type="ARBA" id="ARBA00005562"/>
    </source>
</evidence>
<evidence type="ECO:0000259" key="5">
    <source>
        <dbReference type="PROSITE" id="PS50061"/>
    </source>
</evidence>
<dbReference type="OrthoDB" id="5851338at2759"/>
<evidence type="ECO:0000256" key="4">
    <source>
        <dbReference type="SAM" id="MobiDB-lite"/>
    </source>
</evidence>
<dbReference type="PANTHER" id="PTHR11849">
    <property type="entry name" value="ETS"/>
    <property type="match status" value="1"/>
</dbReference>
<dbReference type="Gene3D" id="1.10.10.10">
    <property type="entry name" value="Winged helix-like DNA-binding domain superfamily/Winged helix DNA-binding domain"/>
    <property type="match status" value="1"/>
</dbReference>
<reference evidence="6 7" key="1">
    <citation type="submission" date="2020-04" db="EMBL/GenBank/DDBJ databases">
        <authorList>
            <person name="Laetsch R D."/>
            <person name="Stevens L."/>
            <person name="Kumar S."/>
            <person name="Blaxter L. M."/>
        </authorList>
    </citation>
    <scope>NUCLEOTIDE SEQUENCE [LARGE SCALE GENOMIC DNA]</scope>
</reference>
<dbReference type="InterPro" id="IPR046328">
    <property type="entry name" value="ETS_fam"/>
</dbReference>
<organism evidence="6 7">
    <name type="scientific">Caenorhabditis bovis</name>
    <dbReference type="NCBI Taxonomy" id="2654633"/>
    <lineage>
        <taxon>Eukaryota</taxon>
        <taxon>Metazoa</taxon>
        <taxon>Ecdysozoa</taxon>
        <taxon>Nematoda</taxon>
        <taxon>Chromadorea</taxon>
        <taxon>Rhabditida</taxon>
        <taxon>Rhabditina</taxon>
        <taxon>Rhabditomorpha</taxon>
        <taxon>Rhabditoidea</taxon>
        <taxon>Rhabditidae</taxon>
        <taxon>Peloderinae</taxon>
        <taxon>Caenorhabditis</taxon>
    </lineage>
</organism>
<evidence type="ECO:0000256" key="3">
    <source>
        <dbReference type="RuleBase" id="RU004019"/>
    </source>
</evidence>
<dbReference type="GO" id="GO:0030154">
    <property type="term" value="P:cell differentiation"/>
    <property type="evidence" value="ECO:0007669"/>
    <property type="project" value="TreeGrafter"/>
</dbReference>
<dbReference type="Pfam" id="PF00178">
    <property type="entry name" value="Ets"/>
    <property type="match status" value="1"/>
</dbReference>
<proteinExistence type="inferred from homology"/>
<comment type="similarity">
    <text evidence="1 3">Belongs to the ETS family.</text>
</comment>
<dbReference type="InterPro" id="IPR036388">
    <property type="entry name" value="WH-like_DNA-bd_sf"/>
</dbReference>
<feature type="compositionally biased region" description="Low complexity" evidence="4">
    <location>
        <begin position="150"/>
        <end position="160"/>
    </location>
</feature>
<dbReference type="PANTHER" id="PTHR11849:SF282">
    <property type="entry name" value="ETV5-RELATED PROTEIN ETS96B"/>
    <property type="match status" value="1"/>
</dbReference>
<dbReference type="GO" id="GO:0000981">
    <property type="term" value="F:DNA-binding transcription factor activity, RNA polymerase II-specific"/>
    <property type="evidence" value="ECO:0007669"/>
    <property type="project" value="TreeGrafter"/>
</dbReference>